<gene>
    <name evidence="14" type="ORF">Pmani_028567</name>
</gene>
<evidence type="ECO:0000256" key="8">
    <source>
        <dbReference type="ARBA" id="ARBA00023180"/>
    </source>
</evidence>
<feature type="signal peptide" evidence="11">
    <location>
        <begin position="1"/>
        <end position="35"/>
    </location>
</feature>
<dbReference type="AlphaFoldDB" id="A0AAE1NZ89"/>
<feature type="transmembrane region" description="Helical" evidence="10">
    <location>
        <begin position="1133"/>
        <end position="1151"/>
    </location>
</feature>
<evidence type="ECO:0000256" key="9">
    <source>
        <dbReference type="SAM" id="MobiDB-lite"/>
    </source>
</evidence>
<feature type="compositionally biased region" description="Low complexity" evidence="9">
    <location>
        <begin position="1085"/>
        <end position="1107"/>
    </location>
</feature>
<feature type="region of interest" description="Disordered" evidence="9">
    <location>
        <begin position="225"/>
        <end position="256"/>
    </location>
</feature>
<evidence type="ECO:0000259" key="12">
    <source>
        <dbReference type="SMART" id="SM00089"/>
    </source>
</evidence>
<evidence type="ECO:0000256" key="5">
    <source>
        <dbReference type="ARBA" id="ARBA00022737"/>
    </source>
</evidence>
<keyword evidence="8" id="KW-0325">Glycoprotein</keyword>
<evidence type="ECO:0000256" key="3">
    <source>
        <dbReference type="ARBA" id="ARBA00022692"/>
    </source>
</evidence>
<keyword evidence="5" id="KW-0677">Repeat</keyword>
<evidence type="ECO:0000256" key="11">
    <source>
        <dbReference type="SAM" id="SignalP"/>
    </source>
</evidence>
<dbReference type="InterPro" id="IPR022409">
    <property type="entry name" value="PKD/Chitinase_dom"/>
</dbReference>
<feature type="region of interest" description="Disordered" evidence="9">
    <location>
        <begin position="1067"/>
        <end position="1107"/>
    </location>
</feature>
<evidence type="ECO:0000256" key="7">
    <source>
        <dbReference type="ARBA" id="ARBA00023136"/>
    </source>
</evidence>
<accession>A0AAE1NZ89</accession>
<dbReference type="Pfam" id="PF23597">
    <property type="entry name" value="KIAA0319_N"/>
    <property type="match status" value="1"/>
</dbReference>
<dbReference type="Pfam" id="PF22352">
    <property type="entry name" value="K319L-like_PKD"/>
    <property type="match status" value="5"/>
</dbReference>
<evidence type="ECO:0000256" key="1">
    <source>
        <dbReference type="ARBA" id="ARBA00004236"/>
    </source>
</evidence>
<feature type="domain" description="Seven cysteines N-terminal" evidence="13">
    <location>
        <begin position="43"/>
        <end position="124"/>
    </location>
</feature>
<feature type="chain" id="PRO_5042003474" description="Dyslexia-associated protein KIAA0319-like protein" evidence="11">
    <location>
        <begin position="36"/>
        <end position="1243"/>
    </location>
</feature>
<dbReference type="FunFam" id="2.60.40.10:FF:000257">
    <property type="entry name" value="Dyslexia-associated protein KIAA0319-like"/>
    <property type="match status" value="1"/>
</dbReference>
<evidence type="ECO:0000256" key="4">
    <source>
        <dbReference type="ARBA" id="ARBA00022729"/>
    </source>
</evidence>
<keyword evidence="6 10" id="KW-1133">Transmembrane helix</keyword>
<dbReference type="InterPro" id="IPR013980">
    <property type="entry name" value="MANSC_dom"/>
</dbReference>
<dbReference type="GO" id="GO:0031410">
    <property type="term" value="C:cytoplasmic vesicle"/>
    <property type="evidence" value="ECO:0007669"/>
    <property type="project" value="TreeGrafter"/>
</dbReference>
<dbReference type="SMART" id="SM00765">
    <property type="entry name" value="MANEC"/>
    <property type="match status" value="1"/>
</dbReference>
<feature type="transmembrane region" description="Helical" evidence="10">
    <location>
        <begin position="914"/>
        <end position="939"/>
    </location>
</feature>
<dbReference type="InterPro" id="IPR035986">
    <property type="entry name" value="PKD_dom_sf"/>
</dbReference>
<name>A0AAE1NZ89_9EUCA</name>
<evidence type="ECO:0008006" key="16">
    <source>
        <dbReference type="Google" id="ProtNLM"/>
    </source>
</evidence>
<evidence type="ECO:0000256" key="6">
    <source>
        <dbReference type="ARBA" id="ARBA00022989"/>
    </source>
</evidence>
<sequence length="1243" mass="135211">MTGINTSSNAVICDVFVLLCGLLVLLCCAETTTTALPISLVEELKNRCPSLDPHIHENTILAGGRKAGTYTIIKNVTDSAACVEACCNNSNCHVALLHDKLCFSVQCKNTKSCQLTPRTGTSLVVVRNINSGGSGEEAEWVEKPKSNATHMESKIEKTDPLIQENNSPNAANRSLPYTGDMRCEYGLRECGNNEACIPLGSRRKDGLCHCVESYHRDPKTGECIQNTTTSINSSDKVSSTPSPATNGNTSMTSPVPLATSTIATPVTDLLSTQAPSVSSNKPVERLVVSINNKTVYLPAGSNYYEKSVTLSAYAIGGTSDMRYDWSVLQQPDSVDGGSITDSSSQTITLSHLSQGVYVFQVEVTADGVQGRAVANVTVKPAKRINQPPKAVISSPSHQIKLPNSGVIIDGSASTDDDGIESYHWEMVTVPLGYNPPDKSGPTLQLTDLVPGNYTIMLRVKDKEGLEGTAQSTLNVIKETDYPPTANAGGDKIIYLPQTETILYGNSSTDDHGIAEWEWTKGPKDSGKAVDMQDTRTPFLRLSNLEEGHYQFILRVTDSIGQSSNTSVYVYVQKPNLSAPKASAGDDRQLVLPNTSIVLDGTHSSDTSLSTHWLWKQYSGPNMAQFSRTDAAKVNVTGLTKGKYVFGLTVWSGEDSLKNTTDNVTVTVIQDKNVVPVASAGGDQSVTLPVSVVVVDGSGSTDDVAVSRWLWERDPASLAAGTVINGSNTSPILMFSDVVAGRYVWKLTVWDDQGASSSDTVSIIVKEGKRHLDEVEVVVGGDIGSLSYSQLTTLLQKFELFLHTAESAATTHLIALSGRPHSGRVSVTFLVYAGNEVMKGTRVVSLLRHHMLTDSSELLDLPLLSVDTIVCQNNCSGHGECVSASRECRCHTWWMESFTRRHMGDGLQNCDWSVVYVFVTLCMAVVMAGLVLWGSAHLIATKFGNSARPRRKPPRYSPLDGHDEGIKQLEGFKGKAKELHTYSGSLLDSGSESDTEILFDTRKMKHRSDKPKNGYVKTSRIRTFAVFLYLFLASRKKKASCVPKDEQSFGIYFSYRTTTTTTTPLRHRQQQQQQPLHFATDNNNNHHSTSPQTTTTTTPLRHRQQQQQQPPLHLSIVSFGWTTVAPLTGTLACGVIFILLATTHNILVMFTVTSQGRPPFRMTHILMVRQTININFNTCSSQHLLLISSLAHLITCSSHHLLISSPAHHITCSSHHSLISSLANLNTCSSHHLLISSPAHLITC</sequence>
<comment type="subcellular location">
    <subcellularLocation>
        <location evidence="1">Cell membrane</location>
    </subcellularLocation>
</comment>
<evidence type="ECO:0000313" key="15">
    <source>
        <dbReference type="Proteomes" id="UP001292094"/>
    </source>
</evidence>
<evidence type="ECO:0000256" key="2">
    <source>
        <dbReference type="ARBA" id="ARBA00022475"/>
    </source>
</evidence>
<dbReference type="InterPro" id="IPR013783">
    <property type="entry name" value="Ig-like_fold"/>
</dbReference>
<feature type="domain" description="PKD/Chitinase" evidence="12">
    <location>
        <begin position="580"/>
        <end position="666"/>
    </location>
</feature>
<dbReference type="SUPFAM" id="SSF49299">
    <property type="entry name" value="PKD domain"/>
    <property type="match status" value="4"/>
</dbReference>
<protein>
    <recommendedName>
        <fullName evidence="16">Dyslexia-associated protein KIAA0319-like protein</fullName>
    </recommendedName>
</protein>
<keyword evidence="3 10" id="KW-0812">Transmembrane</keyword>
<feature type="domain" description="PKD/Chitinase" evidence="12">
    <location>
        <begin position="293"/>
        <end position="381"/>
    </location>
</feature>
<keyword evidence="7 10" id="KW-0472">Membrane</keyword>
<evidence type="ECO:0000259" key="13">
    <source>
        <dbReference type="SMART" id="SM00765"/>
    </source>
</evidence>
<feature type="compositionally biased region" description="Low complexity" evidence="9">
    <location>
        <begin position="1067"/>
        <end position="1076"/>
    </location>
</feature>
<feature type="domain" description="PKD/Chitinase" evidence="12">
    <location>
        <begin position="484"/>
        <end position="574"/>
    </location>
</feature>
<organism evidence="14 15">
    <name type="scientific">Petrolisthes manimaculis</name>
    <dbReference type="NCBI Taxonomy" id="1843537"/>
    <lineage>
        <taxon>Eukaryota</taxon>
        <taxon>Metazoa</taxon>
        <taxon>Ecdysozoa</taxon>
        <taxon>Arthropoda</taxon>
        <taxon>Crustacea</taxon>
        <taxon>Multicrustacea</taxon>
        <taxon>Malacostraca</taxon>
        <taxon>Eumalacostraca</taxon>
        <taxon>Eucarida</taxon>
        <taxon>Decapoda</taxon>
        <taxon>Pleocyemata</taxon>
        <taxon>Anomura</taxon>
        <taxon>Galatheoidea</taxon>
        <taxon>Porcellanidae</taxon>
        <taxon>Petrolisthes</taxon>
    </lineage>
</organism>
<keyword evidence="15" id="KW-1185">Reference proteome</keyword>
<evidence type="ECO:0000256" key="10">
    <source>
        <dbReference type="SAM" id="Phobius"/>
    </source>
</evidence>
<dbReference type="Gene3D" id="2.60.40.10">
    <property type="entry name" value="Immunoglobulins"/>
    <property type="match status" value="5"/>
</dbReference>
<comment type="caution">
    <text evidence="14">The sequence shown here is derived from an EMBL/GenBank/DDBJ whole genome shotgun (WGS) entry which is preliminary data.</text>
</comment>
<reference evidence="14" key="1">
    <citation type="submission" date="2023-11" db="EMBL/GenBank/DDBJ databases">
        <title>Genome assemblies of two species of porcelain crab, Petrolisthes cinctipes and Petrolisthes manimaculis (Anomura: Porcellanidae).</title>
        <authorList>
            <person name="Angst P."/>
        </authorList>
    </citation>
    <scope>NUCLEOTIDE SEQUENCE</scope>
    <source>
        <strain evidence="14">PB745_02</strain>
        <tissue evidence="14">Gill</tissue>
    </source>
</reference>
<dbReference type="PANTHER" id="PTHR46182:SF2">
    <property type="entry name" value="FI19480P1"/>
    <property type="match status" value="1"/>
</dbReference>
<dbReference type="InterPro" id="IPR011106">
    <property type="entry name" value="MANSC_N"/>
</dbReference>
<dbReference type="GO" id="GO:0001764">
    <property type="term" value="P:neuron migration"/>
    <property type="evidence" value="ECO:0007669"/>
    <property type="project" value="TreeGrafter"/>
</dbReference>
<dbReference type="EMBL" id="JAWZYT010003294">
    <property type="protein sequence ID" value="KAK4299124.1"/>
    <property type="molecule type" value="Genomic_DNA"/>
</dbReference>
<dbReference type="GO" id="GO:0005886">
    <property type="term" value="C:plasma membrane"/>
    <property type="evidence" value="ECO:0007669"/>
    <property type="project" value="UniProtKB-SubCell"/>
</dbReference>
<dbReference type="Proteomes" id="UP001292094">
    <property type="component" value="Unassembled WGS sequence"/>
</dbReference>
<proteinExistence type="predicted"/>
<feature type="domain" description="PKD/Chitinase" evidence="12">
    <location>
        <begin position="680"/>
        <end position="767"/>
    </location>
</feature>
<keyword evidence="2" id="KW-1003">Cell membrane</keyword>
<keyword evidence="4 11" id="KW-0732">Signal</keyword>
<feature type="domain" description="PKD/Chitinase" evidence="12">
    <location>
        <begin position="389"/>
        <end position="478"/>
    </location>
</feature>
<dbReference type="PANTHER" id="PTHR46182">
    <property type="entry name" value="FI19480P1"/>
    <property type="match status" value="1"/>
</dbReference>
<evidence type="ECO:0000313" key="14">
    <source>
        <dbReference type="EMBL" id="KAK4299124.1"/>
    </source>
</evidence>
<dbReference type="FunFam" id="2.60.40.10:FF:000061">
    <property type="entry name" value="Dyslexia-associated protein KIAA0319 homolog"/>
    <property type="match status" value="2"/>
</dbReference>
<dbReference type="SMART" id="SM00089">
    <property type="entry name" value="PKD"/>
    <property type="match status" value="5"/>
</dbReference>
<dbReference type="InterPro" id="IPR029865">
    <property type="entry name" value="KIAA0319-like"/>
</dbReference>